<reference evidence="1 2" key="1">
    <citation type="submission" date="2020-07" db="EMBL/GenBank/DDBJ databases">
        <title>Metarhizium humberi genome.</title>
        <authorList>
            <person name="Lysoe E."/>
        </authorList>
    </citation>
    <scope>NUCLEOTIDE SEQUENCE [LARGE SCALE GENOMIC DNA]</scope>
    <source>
        <strain evidence="1 2">ESALQ1638</strain>
    </source>
</reference>
<gene>
    <name evidence="1" type="ORF">MHUMG1_07981</name>
</gene>
<organism evidence="1 2">
    <name type="scientific">Metarhizium humberi</name>
    <dbReference type="NCBI Taxonomy" id="2596975"/>
    <lineage>
        <taxon>Eukaryota</taxon>
        <taxon>Fungi</taxon>
        <taxon>Dikarya</taxon>
        <taxon>Ascomycota</taxon>
        <taxon>Pezizomycotina</taxon>
        <taxon>Sordariomycetes</taxon>
        <taxon>Hypocreomycetidae</taxon>
        <taxon>Hypocreales</taxon>
        <taxon>Clavicipitaceae</taxon>
        <taxon>Metarhizium</taxon>
    </lineage>
</organism>
<evidence type="ECO:0000313" key="2">
    <source>
        <dbReference type="Proteomes" id="UP000764110"/>
    </source>
</evidence>
<name>A0A9P8M5H8_9HYPO</name>
<proteinExistence type="predicted"/>
<evidence type="ECO:0000313" key="1">
    <source>
        <dbReference type="EMBL" id="KAH0594142.1"/>
    </source>
</evidence>
<sequence length="89" mass="9312">MSLDRLDENCKFYKHRKIAKTPDIISAFTGRSEPATKAAAATSGSPAPTTIAIRAASFGMASPSASRVSGALFEIPTSIGVADLPYRPV</sequence>
<keyword evidence="2" id="KW-1185">Reference proteome</keyword>
<accession>A0A9P8M5H8</accession>
<dbReference type="Proteomes" id="UP000764110">
    <property type="component" value="Unassembled WGS sequence"/>
</dbReference>
<protein>
    <submittedName>
        <fullName evidence="1">Uncharacterized protein</fullName>
    </submittedName>
</protein>
<dbReference type="EMBL" id="JACEFI010000017">
    <property type="protein sequence ID" value="KAH0594142.1"/>
    <property type="molecule type" value="Genomic_DNA"/>
</dbReference>
<comment type="caution">
    <text evidence="1">The sequence shown here is derived from an EMBL/GenBank/DDBJ whole genome shotgun (WGS) entry which is preliminary data.</text>
</comment>
<dbReference type="AlphaFoldDB" id="A0A9P8M5H8"/>